<reference evidence="3" key="1">
    <citation type="submission" date="2023-03" db="EMBL/GenBank/DDBJ databases">
        <title>Massive genome expansion in bonnet fungi (Mycena s.s.) driven by repeated elements and novel gene families across ecological guilds.</title>
        <authorList>
            <consortium name="Lawrence Berkeley National Laboratory"/>
            <person name="Harder C.B."/>
            <person name="Miyauchi S."/>
            <person name="Viragh M."/>
            <person name="Kuo A."/>
            <person name="Thoen E."/>
            <person name="Andreopoulos B."/>
            <person name="Lu D."/>
            <person name="Skrede I."/>
            <person name="Drula E."/>
            <person name="Henrissat B."/>
            <person name="Morin E."/>
            <person name="Kohler A."/>
            <person name="Barry K."/>
            <person name="LaButti K."/>
            <person name="Morin E."/>
            <person name="Salamov A."/>
            <person name="Lipzen A."/>
            <person name="Mereny Z."/>
            <person name="Hegedus B."/>
            <person name="Baldrian P."/>
            <person name="Stursova M."/>
            <person name="Weitz H."/>
            <person name="Taylor A."/>
            <person name="Grigoriev I.V."/>
            <person name="Nagy L.G."/>
            <person name="Martin F."/>
            <person name="Kauserud H."/>
        </authorList>
    </citation>
    <scope>NUCLEOTIDE SEQUENCE</scope>
    <source>
        <strain evidence="3">9284</strain>
    </source>
</reference>
<dbReference type="SMART" id="SM00225">
    <property type="entry name" value="BTB"/>
    <property type="match status" value="1"/>
</dbReference>
<organism evidence="3 4">
    <name type="scientific">Roridomyces roridus</name>
    <dbReference type="NCBI Taxonomy" id="1738132"/>
    <lineage>
        <taxon>Eukaryota</taxon>
        <taxon>Fungi</taxon>
        <taxon>Dikarya</taxon>
        <taxon>Basidiomycota</taxon>
        <taxon>Agaricomycotina</taxon>
        <taxon>Agaricomycetes</taxon>
        <taxon>Agaricomycetidae</taxon>
        <taxon>Agaricales</taxon>
        <taxon>Marasmiineae</taxon>
        <taxon>Mycenaceae</taxon>
        <taxon>Roridomyces</taxon>
    </lineage>
</organism>
<evidence type="ECO:0000259" key="2">
    <source>
        <dbReference type="PROSITE" id="PS50097"/>
    </source>
</evidence>
<dbReference type="CDD" id="cd18186">
    <property type="entry name" value="BTB_POZ_ZBTB_KLHL-like"/>
    <property type="match status" value="1"/>
</dbReference>
<sequence>MNDEDAESDLSVTPPFLPSTPFNNPDTDVILRSSDGVDFHVHRLVLSLASGLFKQMFLLPQPPGPQPSSPTIPISEPAVLLDRVLRFWYPGAETVVDTTLDELRDILEVIIIKYDIQFVVPSAQIRLRTYIFEDPVGVFIVACRQEWKELAEEAAKRSLAFPIRAFDSPFPAALNYASTRAYYSFLSYHAACGRAATMALQVEDDDLSDLPGFGCGSDTTICTADSRGCEFYKNDDQDVMPTWFSACLRLLAATLSAVPAAAVDTGELRALARKQTKGCEYCSGQGLEELTTYLVSLKKTIDENIDEVELKLDF</sequence>
<comment type="caution">
    <text evidence="3">The sequence shown here is derived from an EMBL/GenBank/DDBJ whole genome shotgun (WGS) entry which is preliminary data.</text>
</comment>
<proteinExistence type="predicted"/>
<dbReference type="InterPro" id="IPR011333">
    <property type="entry name" value="SKP1/BTB/POZ_sf"/>
</dbReference>
<dbReference type="Proteomes" id="UP001221142">
    <property type="component" value="Unassembled WGS sequence"/>
</dbReference>
<dbReference type="PROSITE" id="PS50097">
    <property type="entry name" value="BTB"/>
    <property type="match status" value="1"/>
</dbReference>
<gene>
    <name evidence="3" type="ORF">FB45DRAFT_1059937</name>
</gene>
<dbReference type="SUPFAM" id="SSF54695">
    <property type="entry name" value="POZ domain"/>
    <property type="match status" value="1"/>
</dbReference>
<evidence type="ECO:0000256" key="1">
    <source>
        <dbReference type="SAM" id="MobiDB-lite"/>
    </source>
</evidence>
<dbReference type="EMBL" id="JARKIF010000011">
    <property type="protein sequence ID" value="KAJ7627123.1"/>
    <property type="molecule type" value="Genomic_DNA"/>
</dbReference>
<evidence type="ECO:0000313" key="3">
    <source>
        <dbReference type="EMBL" id="KAJ7627123.1"/>
    </source>
</evidence>
<dbReference type="Pfam" id="PF00651">
    <property type="entry name" value="BTB"/>
    <property type="match status" value="1"/>
</dbReference>
<dbReference type="AlphaFoldDB" id="A0AAD7BPQ6"/>
<evidence type="ECO:0000313" key="4">
    <source>
        <dbReference type="Proteomes" id="UP001221142"/>
    </source>
</evidence>
<name>A0AAD7BPQ6_9AGAR</name>
<dbReference type="InterPro" id="IPR000210">
    <property type="entry name" value="BTB/POZ_dom"/>
</dbReference>
<keyword evidence="4" id="KW-1185">Reference proteome</keyword>
<protein>
    <recommendedName>
        <fullName evidence="2">BTB domain-containing protein</fullName>
    </recommendedName>
</protein>
<feature type="domain" description="BTB" evidence="2">
    <location>
        <begin position="27"/>
        <end position="97"/>
    </location>
</feature>
<dbReference type="Gene3D" id="3.30.710.10">
    <property type="entry name" value="Potassium Channel Kv1.1, Chain A"/>
    <property type="match status" value="1"/>
</dbReference>
<accession>A0AAD7BPQ6</accession>
<feature type="region of interest" description="Disordered" evidence="1">
    <location>
        <begin position="1"/>
        <end position="20"/>
    </location>
</feature>